<dbReference type="EMBL" id="LAZR01041078">
    <property type="protein sequence ID" value="KKL12903.1"/>
    <property type="molecule type" value="Genomic_DNA"/>
</dbReference>
<sequence>KRQRRNIRRKLFKSQIAKREIKIGKKKQIELRKIKKLQRKVITPKETIKLFKKRRQLKKEQINLKKEIKKRERLTSLQKTTLGRLKSKQKKEIKKFTSQIIKPKQIIKQARRSQNLRGQRRNIRRKITRGKQLAPIQKAALGRLRALEKRRPIPLARPRPVLISPRARILKRRLESLTPKRKKELIQRLNNIKKRIEEKRFKLNNKFLEQTKLTSIQKTS</sequence>
<comment type="caution">
    <text evidence="1">The sequence shown here is derived from an EMBL/GenBank/DDBJ whole genome shotgun (WGS) entry which is preliminary data.</text>
</comment>
<evidence type="ECO:0000313" key="1">
    <source>
        <dbReference type="EMBL" id="KKL12903.1"/>
    </source>
</evidence>
<accession>A0A0F9DLR0</accession>
<dbReference type="AlphaFoldDB" id="A0A0F9DLR0"/>
<organism evidence="1">
    <name type="scientific">marine sediment metagenome</name>
    <dbReference type="NCBI Taxonomy" id="412755"/>
    <lineage>
        <taxon>unclassified sequences</taxon>
        <taxon>metagenomes</taxon>
        <taxon>ecological metagenomes</taxon>
    </lineage>
</organism>
<reference evidence="1" key="1">
    <citation type="journal article" date="2015" name="Nature">
        <title>Complex archaea that bridge the gap between prokaryotes and eukaryotes.</title>
        <authorList>
            <person name="Spang A."/>
            <person name="Saw J.H."/>
            <person name="Jorgensen S.L."/>
            <person name="Zaremba-Niedzwiedzka K."/>
            <person name="Martijn J."/>
            <person name="Lind A.E."/>
            <person name="van Eijk R."/>
            <person name="Schleper C."/>
            <person name="Guy L."/>
            <person name="Ettema T.J."/>
        </authorList>
    </citation>
    <scope>NUCLEOTIDE SEQUENCE</scope>
</reference>
<feature type="non-terminal residue" evidence="1">
    <location>
        <position position="1"/>
    </location>
</feature>
<name>A0A0F9DLR0_9ZZZZ</name>
<protein>
    <submittedName>
        <fullName evidence="1">Uncharacterized protein</fullName>
    </submittedName>
</protein>
<gene>
    <name evidence="1" type="ORF">LCGC14_2531100</name>
</gene>
<proteinExistence type="predicted"/>